<dbReference type="Gene3D" id="1.20.120.520">
    <property type="entry name" value="nmb1532 protein domain like"/>
    <property type="match status" value="1"/>
</dbReference>
<evidence type="ECO:0000313" key="2">
    <source>
        <dbReference type="Proteomes" id="UP000751190"/>
    </source>
</evidence>
<comment type="caution">
    <text evidence="1">The sequence shown here is derived from an EMBL/GenBank/DDBJ whole genome shotgun (WGS) entry which is preliminary data.</text>
</comment>
<dbReference type="Proteomes" id="UP000751190">
    <property type="component" value="Unassembled WGS sequence"/>
</dbReference>
<sequence length="268" mass="29421">MGIYNSAPVKPRPEVFALMRNAHEVIRGASRDLAAALVLSDTVDKRTAVAQFRELWAPFIKFMQLHMKMEEGSGEAEGVFKMLDRLAKGSANNAGLHAEHSPIAGLERSVERALGPFGTHADLADRFRIFSEVNEAHLTVEQEAMMPAIKKLSEEGTDMRALMRQSAFAALSADETDFFVDYAVRTLEKHAEGHPRARVFVHALQAIAQDEAEWQRTHRIVQAALSAEAYAQVSAELVDMGAWGEGAYPPGQGPLMNAAGRGFCFSQI</sequence>
<keyword evidence="2" id="KW-1185">Reference proteome</keyword>
<dbReference type="OrthoDB" id="46284at2759"/>
<proteinExistence type="predicted"/>
<organism evidence="1 2">
    <name type="scientific">Diacronema lutheri</name>
    <name type="common">Unicellular marine alga</name>
    <name type="synonym">Monochrysis lutheri</name>
    <dbReference type="NCBI Taxonomy" id="2081491"/>
    <lineage>
        <taxon>Eukaryota</taxon>
        <taxon>Haptista</taxon>
        <taxon>Haptophyta</taxon>
        <taxon>Pavlovophyceae</taxon>
        <taxon>Pavlovales</taxon>
        <taxon>Pavlovaceae</taxon>
        <taxon>Diacronema</taxon>
    </lineage>
</organism>
<evidence type="ECO:0008006" key="3">
    <source>
        <dbReference type="Google" id="ProtNLM"/>
    </source>
</evidence>
<dbReference type="EMBL" id="JAGTXO010000018">
    <property type="protein sequence ID" value="KAG8462844.1"/>
    <property type="molecule type" value="Genomic_DNA"/>
</dbReference>
<protein>
    <recommendedName>
        <fullName evidence="3">Hemerythrin-like domain-containing protein</fullName>
    </recommendedName>
</protein>
<accession>A0A8J5XLF6</accession>
<gene>
    <name evidence="1" type="ORF">KFE25_001617</name>
</gene>
<evidence type="ECO:0000313" key="1">
    <source>
        <dbReference type="EMBL" id="KAG8462844.1"/>
    </source>
</evidence>
<reference evidence="1" key="1">
    <citation type="submission" date="2021-05" db="EMBL/GenBank/DDBJ databases">
        <title>The genome of the haptophyte Pavlova lutheri (Diacronema luteri, Pavlovales) - a model for lipid biosynthesis in eukaryotic algae.</title>
        <authorList>
            <person name="Hulatt C.J."/>
            <person name="Posewitz M.C."/>
        </authorList>
    </citation>
    <scope>NUCLEOTIDE SEQUENCE</scope>
    <source>
        <strain evidence="1">NIVA-4/92</strain>
    </source>
</reference>
<dbReference type="AlphaFoldDB" id="A0A8J5XLF6"/>
<dbReference type="OMA" id="WNELMEF"/>
<name>A0A8J5XLF6_DIALT</name>